<name>A0A934JRV6_9BACT</name>
<evidence type="ECO:0000256" key="1">
    <source>
        <dbReference type="SAM" id="Coils"/>
    </source>
</evidence>
<organism evidence="2 3">
    <name type="scientific">Candidatus Aeolococcus gillhamiae</name>
    <dbReference type="NCBI Taxonomy" id="3127015"/>
    <lineage>
        <taxon>Bacteria</taxon>
        <taxon>Bacillati</taxon>
        <taxon>Candidatus Dormiibacterota</taxon>
        <taxon>Candidatus Dormibacteria</taxon>
        <taxon>Candidatus Aeolococcales</taxon>
        <taxon>Candidatus Aeolococcaceae</taxon>
        <taxon>Candidatus Aeolococcus</taxon>
    </lineage>
</organism>
<protein>
    <submittedName>
        <fullName evidence="2">Uncharacterized protein</fullName>
    </submittedName>
</protein>
<dbReference type="Proteomes" id="UP000606991">
    <property type="component" value="Unassembled WGS sequence"/>
</dbReference>
<dbReference type="EMBL" id="JAEKNS010000070">
    <property type="protein sequence ID" value="MBJ7594491.1"/>
    <property type="molecule type" value="Genomic_DNA"/>
</dbReference>
<gene>
    <name evidence="2" type="ORF">JF886_06435</name>
</gene>
<accession>A0A934JRV6</accession>
<proteinExistence type="predicted"/>
<dbReference type="AlphaFoldDB" id="A0A934JRV6"/>
<keyword evidence="1" id="KW-0175">Coiled coil</keyword>
<sequence length="261" mass="29751">MVARLRGVRLKIERAKFQCDALENEIKAWVESQRSHVAFEHERDTGWHRLIVRMDADPDPPPMWGVIVGEIIHDLRSALDHTVWELVIANKGRPERNRNQFPIFSHPPKRVADYTKCVRGVDPRAQAIIEGLQPYTRPKRATPELIEVLGGMSNIDKHQTLHPTVVVASRINSANVDFAPQGLHRVAEMRWDKSLGQPIRNAELWAVRIEPPETEVQMKVNLQIPAGVAFGERYPMEVLKLNELVTEVGRIVDLLEPFASK</sequence>
<evidence type="ECO:0000313" key="2">
    <source>
        <dbReference type="EMBL" id="MBJ7594491.1"/>
    </source>
</evidence>
<reference evidence="2 3" key="1">
    <citation type="submission" date="2020-10" db="EMBL/GenBank/DDBJ databases">
        <title>Ca. Dormibacterota MAGs.</title>
        <authorList>
            <person name="Montgomery K."/>
        </authorList>
    </citation>
    <scope>NUCLEOTIDE SEQUENCE [LARGE SCALE GENOMIC DNA]</scope>
    <source>
        <strain evidence="2">SC8812_S17_18</strain>
    </source>
</reference>
<comment type="caution">
    <text evidence="2">The sequence shown here is derived from an EMBL/GenBank/DDBJ whole genome shotgun (WGS) entry which is preliminary data.</text>
</comment>
<evidence type="ECO:0000313" key="3">
    <source>
        <dbReference type="Proteomes" id="UP000606991"/>
    </source>
</evidence>
<feature type="coiled-coil region" evidence="1">
    <location>
        <begin position="5"/>
        <end position="32"/>
    </location>
</feature>
<dbReference type="RefSeq" id="WP_337310738.1">
    <property type="nucleotide sequence ID" value="NZ_JAEKNS010000070.1"/>
</dbReference>